<dbReference type="InterPro" id="IPR014322">
    <property type="entry name" value="RNA_pol_sigma-B/F/G"/>
</dbReference>
<dbReference type="InterPro" id="IPR007627">
    <property type="entry name" value="RNA_pol_sigma70_r2"/>
</dbReference>
<dbReference type="EMBL" id="JBIBSM010000010">
    <property type="protein sequence ID" value="MFF8278291.1"/>
    <property type="molecule type" value="Genomic_DNA"/>
</dbReference>
<protein>
    <submittedName>
        <fullName evidence="7">SigB/SigF/SigG family RNA polymerase sigma factor</fullName>
    </submittedName>
</protein>
<dbReference type="Pfam" id="PF04545">
    <property type="entry name" value="Sigma70_r4"/>
    <property type="match status" value="1"/>
</dbReference>
<gene>
    <name evidence="7" type="ORF">ACF05T_19630</name>
</gene>
<dbReference type="InterPro" id="IPR013325">
    <property type="entry name" value="RNA_pol_sigma_r2"/>
</dbReference>
<dbReference type="InterPro" id="IPR000943">
    <property type="entry name" value="RNA_pol_sigma70"/>
</dbReference>
<dbReference type="PROSITE" id="PS00715">
    <property type="entry name" value="SIGMA70_1"/>
    <property type="match status" value="1"/>
</dbReference>
<evidence type="ECO:0000256" key="5">
    <source>
        <dbReference type="SAM" id="MobiDB-lite"/>
    </source>
</evidence>
<dbReference type="Pfam" id="PF04539">
    <property type="entry name" value="Sigma70_r3"/>
    <property type="match status" value="1"/>
</dbReference>
<evidence type="ECO:0000259" key="6">
    <source>
        <dbReference type="PROSITE" id="PS00715"/>
    </source>
</evidence>
<dbReference type="CDD" id="cd06171">
    <property type="entry name" value="Sigma70_r4"/>
    <property type="match status" value="1"/>
</dbReference>
<evidence type="ECO:0000256" key="2">
    <source>
        <dbReference type="ARBA" id="ARBA00023082"/>
    </source>
</evidence>
<feature type="region of interest" description="Disordered" evidence="5">
    <location>
        <begin position="1"/>
        <end position="22"/>
    </location>
</feature>
<keyword evidence="3" id="KW-0238">DNA-binding</keyword>
<feature type="domain" description="RNA polymerase sigma-70" evidence="6">
    <location>
        <begin position="98"/>
        <end position="111"/>
    </location>
</feature>
<sequence length="307" mass="33986">MSTPRTRSTIPTTGTAGPAGPAAVRHHALDGLPEIDRPTEVSTAEAQTLSTALFTRLEALEEGSPEYAYVRNTLVELNLSLVKFAARRFRNRAEPTEDIIQVGTIGLIKAIDRFETSRDVEFSAFALPTIVGEMKRFFRDTSWAVQVPRRLQELRIDLAKAVDTLEQRLGRRPTRAELAAHLHVSEESVAEGEQASNGYVARSLDTPSGDDESAVTAGARRLGEEERAFELIDALESLKPLIAGLDARDRQILSLRFGEELTQSQIGERLGLSQMHISRLLARVLGELRTGLLEDMDEPQHPSPQEW</sequence>
<dbReference type="SUPFAM" id="SSF88659">
    <property type="entry name" value="Sigma3 and sigma4 domains of RNA polymerase sigma factors"/>
    <property type="match status" value="2"/>
</dbReference>
<comment type="caution">
    <text evidence="7">The sequence shown here is derived from an EMBL/GenBank/DDBJ whole genome shotgun (WGS) entry which is preliminary data.</text>
</comment>
<evidence type="ECO:0000313" key="8">
    <source>
        <dbReference type="Proteomes" id="UP001603013"/>
    </source>
</evidence>
<dbReference type="Proteomes" id="UP001603013">
    <property type="component" value="Unassembled WGS sequence"/>
</dbReference>
<dbReference type="InterPro" id="IPR007624">
    <property type="entry name" value="RNA_pol_sigma70_r3"/>
</dbReference>
<dbReference type="PRINTS" id="PR00046">
    <property type="entry name" value="SIGMA70FCT"/>
</dbReference>
<dbReference type="SUPFAM" id="SSF88946">
    <property type="entry name" value="Sigma2 domain of RNA polymerase sigma factors"/>
    <property type="match status" value="1"/>
</dbReference>
<dbReference type="NCBIfam" id="TIGR02980">
    <property type="entry name" value="SigBFG"/>
    <property type="match status" value="1"/>
</dbReference>
<dbReference type="PANTHER" id="PTHR30385">
    <property type="entry name" value="SIGMA FACTOR F FLAGELLAR"/>
    <property type="match status" value="1"/>
</dbReference>
<evidence type="ECO:0000313" key="7">
    <source>
        <dbReference type="EMBL" id="MFF8278291.1"/>
    </source>
</evidence>
<keyword evidence="8" id="KW-1185">Reference proteome</keyword>
<dbReference type="Gene3D" id="1.20.120.1810">
    <property type="match status" value="1"/>
</dbReference>
<dbReference type="NCBIfam" id="TIGR02937">
    <property type="entry name" value="sigma70-ECF"/>
    <property type="match status" value="1"/>
</dbReference>
<keyword evidence="4" id="KW-0804">Transcription</keyword>
<organism evidence="7 8">
    <name type="scientific">Streptomyces lateritius</name>
    <dbReference type="NCBI Taxonomy" id="67313"/>
    <lineage>
        <taxon>Bacteria</taxon>
        <taxon>Bacillati</taxon>
        <taxon>Actinomycetota</taxon>
        <taxon>Actinomycetes</taxon>
        <taxon>Kitasatosporales</taxon>
        <taxon>Streptomycetaceae</taxon>
        <taxon>Streptomyces</taxon>
    </lineage>
</organism>
<evidence type="ECO:0000256" key="3">
    <source>
        <dbReference type="ARBA" id="ARBA00023125"/>
    </source>
</evidence>
<dbReference type="InterPro" id="IPR013324">
    <property type="entry name" value="RNA_pol_sigma_r3/r4-like"/>
</dbReference>
<name>A0ABW6YFK8_9ACTN</name>
<evidence type="ECO:0000256" key="4">
    <source>
        <dbReference type="ARBA" id="ARBA00023163"/>
    </source>
</evidence>
<dbReference type="RefSeq" id="WP_391935451.1">
    <property type="nucleotide sequence ID" value="NZ_JBIBSM010000010.1"/>
</dbReference>
<dbReference type="Gene3D" id="1.20.140.160">
    <property type="match status" value="1"/>
</dbReference>
<dbReference type="Pfam" id="PF04542">
    <property type="entry name" value="Sigma70_r2"/>
    <property type="match status" value="1"/>
</dbReference>
<accession>A0ABW6YFK8</accession>
<dbReference type="InterPro" id="IPR007630">
    <property type="entry name" value="RNA_pol_sigma70_r4"/>
</dbReference>
<keyword evidence="2" id="KW-0731">Sigma factor</keyword>
<proteinExistence type="predicted"/>
<evidence type="ECO:0000256" key="1">
    <source>
        <dbReference type="ARBA" id="ARBA00023015"/>
    </source>
</evidence>
<dbReference type="InterPro" id="IPR014284">
    <property type="entry name" value="RNA_pol_sigma-70_dom"/>
</dbReference>
<reference evidence="7 8" key="1">
    <citation type="submission" date="2024-10" db="EMBL/GenBank/DDBJ databases">
        <title>The Natural Products Discovery Center: Release of the First 8490 Sequenced Strains for Exploring Actinobacteria Biosynthetic Diversity.</title>
        <authorList>
            <person name="Kalkreuter E."/>
            <person name="Kautsar S.A."/>
            <person name="Yang D."/>
            <person name="Bader C.D."/>
            <person name="Teijaro C.N."/>
            <person name="Fluegel L."/>
            <person name="Davis C.M."/>
            <person name="Simpson J.R."/>
            <person name="Lauterbach L."/>
            <person name="Steele A.D."/>
            <person name="Gui C."/>
            <person name="Meng S."/>
            <person name="Li G."/>
            <person name="Viehrig K."/>
            <person name="Ye F."/>
            <person name="Su P."/>
            <person name="Kiefer A.F."/>
            <person name="Nichols A."/>
            <person name="Cepeda A.J."/>
            <person name="Yan W."/>
            <person name="Fan B."/>
            <person name="Jiang Y."/>
            <person name="Adhikari A."/>
            <person name="Zheng C.-J."/>
            <person name="Schuster L."/>
            <person name="Cowan T.M."/>
            <person name="Smanski M.J."/>
            <person name="Chevrette M.G."/>
            <person name="De Carvalho L.P.S."/>
            <person name="Shen B."/>
        </authorList>
    </citation>
    <scope>NUCLEOTIDE SEQUENCE [LARGE SCALE GENOMIC DNA]</scope>
    <source>
        <strain evidence="7 8">NPDC015755</strain>
    </source>
</reference>
<dbReference type="PANTHER" id="PTHR30385:SF4">
    <property type="entry name" value="RNA POLYMERASE SIGMA-E FACTOR"/>
    <property type="match status" value="1"/>
</dbReference>
<keyword evidence="1" id="KW-0805">Transcription regulation</keyword>